<dbReference type="Pfam" id="PF17769">
    <property type="entry name" value="PurK_C"/>
    <property type="match status" value="1"/>
</dbReference>
<dbReference type="Gene3D" id="3.40.50.1970">
    <property type="match status" value="1"/>
</dbReference>
<dbReference type="EMBL" id="JAULSU010000001">
    <property type="protein sequence ID" value="KAK0631898.1"/>
    <property type="molecule type" value="Genomic_DNA"/>
</dbReference>
<evidence type="ECO:0000256" key="3">
    <source>
        <dbReference type="ARBA" id="ARBA00006114"/>
    </source>
</evidence>
<evidence type="ECO:0000259" key="14">
    <source>
        <dbReference type="PROSITE" id="PS50975"/>
    </source>
</evidence>
<evidence type="ECO:0000256" key="5">
    <source>
        <dbReference type="ARBA" id="ARBA00021059"/>
    </source>
</evidence>
<dbReference type="NCBIfam" id="TIGR01162">
    <property type="entry name" value="purE"/>
    <property type="match status" value="1"/>
</dbReference>
<dbReference type="PANTHER" id="PTHR11609:SF5">
    <property type="entry name" value="PHOSPHORIBOSYLAMINOIMIDAZOLE CARBOXYLASE"/>
    <property type="match status" value="1"/>
</dbReference>
<dbReference type="InterPro" id="IPR054350">
    <property type="entry name" value="PurT/PurK_preATP-grasp"/>
</dbReference>
<proteinExistence type="inferred from homology"/>
<reference evidence="15" key="1">
    <citation type="submission" date="2023-06" db="EMBL/GenBank/DDBJ databases">
        <title>Genome-scale phylogeny and comparative genomics of the fungal order Sordariales.</title>
        <authorList>
            <consortium name="Lawrence Berkeley National Laboratory"/>
            <person name="Hensen N."/>
            <person name="Bonometti L."/>
            <person name="Westerberg I."/>
            <person name="Brannstrom I.O."/>
            <person name="Guillou S."/>
            <person name="Cros-Aarteil S."/>
            <person name="Calhoun S."/>
            <person name="Haridas S."/>
            <person name="Kuo A."/>
            <person name="Mondo S."/>
            <person name="Pangilinan J."/>
            <person name="Riley R."/>
            <person name="Labutti K."/>
            <person name="Andreopoulos B."/>
            <person name="Lipzen A."/>
            <person name="Chen C."/>
            <person name="Yanf M."/>
            <person name="Daum C."/>
            <person name="Ng V."/>
            <person name="Clum A."/>
            <person name="Steindorff A."/>
            <person name="Ohm R."/>
            <person name="Martin F."/>
            <person name="Silar P."/>
            <person name="Natvig D."/>
            <person name="Lalanne C."/>
            <person name="Gautier V."/>
            <person name="Ament-Velasquez S.L."/>
            <person name="Kruys A."/>
            <person name="Hutchinson M.I."/>
            <person name="Powell A.J."/>
            <person name="Barry K."/>
            <person name="Miller A.N."/>
            <person name="Grigoriev I.V."/>
            <person name="Debuchy R."/>
            <person name="Gladieux P."/>
            <person name="Thoren M.H."/>
            <person name="Johannesson H."/>
        </authorList>
    </citation>
    <scope>NUCLEOTIDE SEQUENCE</scope>
    <source>
        <strain evidence="15">CBS 606.72</strain>
    </source>
</reference>
<sequence length="665" mass="71721">MAPGASSTIIGLLGGGQLGRMLCEAANPLGMEIAVLDTKDCPAKQVHQSKHHVTGSFKDPLAIRELAAHSDYLTVEIEHVDTQVLEEVAKEGVEITLDDGSTIMHRPPIHPSYETLRLIQDKFLQKEHFSKSGLPVAKQVSIPEGSDSILSLKTVLGTFGFPFMLKARKGSYDGRGNYKVAGEEDFGPALEALKGATLYAEKWVPFKMELAVMVVRTEDDEGNLKRCVAYPAVETIHEDSICTKVYMPPRGVSQATCEKARELATAVISTLSGRGVYAVEMFVLSDGSLMVNEVAPRPHNSGHYTIEAVPQMSQYQAQLHAVLDLDMPEKLVPKVKSALMLNILGGALPTSHHKVVRLARSTFDTDTAVYLHLYGKESKPGRKIGHITITGDGSIEELQQKAKPFIQMIDEIRQERLDVANGITEPEPDDKPATEAKPSKKQKQIQAAELNQSSAPAGDSGSTTKSSEEPEKSDKPAPVTRGQSAAQVNGYTSASKPLVLVTMGSDSDLPVLKAGLDILKKFNVPYALDITSAHRTPKYMMKVADEAAGKGIKVIIAAAGGAAHLPGMMSSETPLPVIGVPVKATHMDGLDSLLSIVQMPRGVPTATVGINNSTNAALLAIRILGSFMPEYQDKMKDYQRDMEEAVIEKGTKLREGGDVKYLAGM</sequence>
<keyword evidence="10" id="KW-0456">Lyase</keyword>
<dbReference type="Gene3D" id="3.40.50.20">
    <property type="match status" value="1"/>
</dbReference>
<dbReference type="InterPro" id="IPR011761">
    <property type="entry name" value="ATP-grasp"/>
</dbReference>
<evidence type="ECO:0000256" key="1">
    <source>
        <dbReference type="ARBA" id="ARBA00001244"/>
    </source>
</evidence>
<evidence type="ECO:0000256" key="2">
    <source>
        <dbReference type="ARBA" id="ARBA00004747"/>
    </source>
</evidence>
<dbReference type="InterPro" id="IPR013815">
    <property type="entry name" value="ATP_grasp_subdomain_1"/>
</dbReference>
<dbReference type="HAMAP" id="MF_01928">
    <property type="entry name" value="PurK"/>
    <property type="match status" value="1"/>
</dbReference>
<dbReference type="PROSITE" id="PS50975">
    <property type="entry name" value="ATP_GRASP"/>
    <property type="match status" value="1"/>
</dbReference>
<dbReference type="PANTHER" id="PTHR11609">
    <property type="entry name" value="PURINE BIOSYNTHESIS PROTEIN 6/7, PUR6/7"/>
    <property type="match status" value="1"/>
</dbReference>
<dbReference type="InterPro" id="IPR040686">
    <property type="entry name" value="PurK_C"/>
</dbReference>
<keyword evidence="16" id="KW-1185">Reference proteome</keyword>
<evidence type="ECO:0000256" key="10">
    <source>
        <dbReference type="ARBA" id="ARBA00023239"/>
    </source>
</evidence>
<dbReference type="Pfam" id="PF22660">
    <property type="entry name" value="RS_preATP-grasp-like"/>
    <property type="match status" value="1"/>
</dbReference>
<dbReference type="SUPFAM" id="SSF51246">
    <property type="entry name" value="Rudiment single hybrid motif"/>
    <property type="match status" value="1"/>
</dbReference>
<dbReference type="SUPFAM" id="SSF56059">
    <property type="entry name" value="Glutathione synthetase ATP-binding domain-like"/>
    <property type="match status" value="1"/>
</dbReference>
<evidence type="ECO:0000313" key="16">
    <source>
        <dbReference type="Proteomes" id="UP001175000"/>
    </source>
</evidence>
<keyword evidence="9 12" id="KW-0067">ATP-binding</keyword>
<feature type="domain" description="ATP-grasp" evidence="14">
    <location>
        <begin position="126"/>
        <end position="323"/>
    </location>
</feature>
<dbReference type="SUPFAM" id="SSF52255">
    <property type="entry name" value="N5-CAIR mutase (phosphoribosylaminoimidazole carboxylase, PurE)"/>
    <property type="match status" value="1"/>
</dbReference>
<dbReference type="InterPro" id="IPR003135">
    <property type="entry name" value="ATP-grasp_carboxylate-amine"/>
</dbReference>
<evidence type="ECO:0000256" key="4">
    <source>
        <dbReference type="ARBA" id="ARBA00012329"/>
    </source>
</evidence>
<dbReference type="SMART" id="SM01001">
    <property type="entry name" value="AIRC"/>
    <property type="match status" value="1"/>
</dbReference>
<dbReference type="Pfam" id="PF00731">
    <property type="entry name" value="AIRC"/>
    <property type="match status" value="1"/>
</dbReference>
<comment type="pathway">
    <text evidence="2">Purine metabolism; IMP biosynthesis via de novo pathway; 5-amino-1-(5-phospho-D-ribosyl)imidazole-4-carboxylate from 5-amino-1-(5-phospho-D-ribosyl)imidazole (carboxylase route): step 1/1.</text>
</comment>
<dbReference type="InterPro" id="IPR000031">
    <property type="entry name" value="PurE_dom"/>
</dbReference>
<evidence type="ECO:0000256" key="12">
    <source>
        <dbReference type="PROSITE-ProRule" id="PRU00409"/>
    </source>
</evidence>
<feature type="compositionally biased region" description="Basic and acidic residues" evidence="13">
    <location>
        <begin position="466"/>
        <end position="475"/>
    </location>
</feature>
<dbReference type="InterPro" id="IPR016185">
    <property type="entry name" value="PreATP-grasp_dom_sf"/>
</dbReference>
<evidence type="ECO:0000256" key="8">
    <source>
        <dbReference type="ARBA" id="ARBA00022793"/>
    </source>
</evidence>
<evidence type="ECO:0000256" key="13">
    <source>
        <dbReference type="SAM" id="MobiDB-lite"/>
    </source>
</evidence>
<dbReference type="SUPFAM" id="SSF52440">
    <property type="entry name" value="PreATP-grasp domain"/>
    <property type="match status" value="1"/>
</dbReference>
<dbReference type="PIRSF" id="PIRSF001340">
    <property type="entry name" value="AIR_carboxylase"/>
    <property type="match status" value="1"/>
</dbReference>
<dbReference type="AlphaFoldDB" id="A0AA40CC23"/>
<name>A0AA40CC23_9PEZI</name>
<keyword evidence="7" id="KW-0658">Purine biosynthesis</keyword>
<dbReference type="InterPro" id="IPR016301">
    <property type="entry name" value="Ade2_fungi/plant"/>
</dbReference>
<comment type="caution">
    <text evidence="15">The sequence shown here is derived from an EMBL/GenBank/DDBJ whole genome shotgun (WGS) entry which is preliminary data.</text>
</comment>
<keyword evidence="8" id="KW-0210">Decarboxylase</keyword>
<dbReference type="InterPro" id="IPR011054">
    <property type="entry name" value="Rudment_hybrid_motif"/>
</dbReference>
<keyword evidence="6 12" id="KW-0547">Nucleotide-binding</keyword>
<dbReference type="Gene3D" id="3.30.1490.20">
    <property type="entry name" value="ATP-grasp fold, A domain"/>
    <property type="match status" value="1"/>
</dbReference>
<dbReference type="Proteomes" id="UP001175000">
    <property type="component" value="Unassembled WGS sequence"/>
</dbReference>
<feature type="compositionally biased region" description="Basic and acidic residues" evidence="13">
    <location>
        <begin position="429"/>
        <end position="438"/>
    </location>
</feature>
<dbReference type="EC" id="4.1.1.21" evidence="4"/>
<evidence type="ECO:0000256" key="11">
    <source>
        <dbReference type="ARBA" id="ARBA00031607"/>
    </source>
</evidence>
<evidence type="ECO:0000256" key="6">
    <source>
        <dbReference type="ARBA" id="ARBA00022741"/>
    </source>
</evidence>
<dbReference type="Gene3D" id="3.30.470.20">
    <property type="entry name" value="ATP-grasp fold, B domain"/>
    <property type="match status" value="1"/>
</dbReference>
<comment type="catalytic activity">
    <reaction evidence="1">
        <text>5-amino-1-(5-phospho-D-ribosyl)imidazole-4-carboxylate + H(+) = 5-amino-1-(5-phospho-beta-D-ribosyl)imidazole + CO2</text>
        <dbReference type="Rhea" id="RHEA:10792"/>
        <dbReference type="ChEBI" id="CHEBI:15378"/>
        <dbReference type="ChEBI" id="CHEBI:16526"/>
        <dbReference type="ChEBI" id="CHEBI:77657"/>
        <dbReference type="ChEBI" id="CHEBI:137981"/>
        <dbReference type="EC" id="4.1.1.21"/>
    </reaction>
</comment>
<feature type="compositionally biased region" description="Polar residues" evidence="13">
    <location>
        <begin position="449"/>
        <end position="464"/>
    </location>
</feature>
<feature type="region of interest" description="Disordered" evidence="13">
    <location>
        <begin position="422"/>
        <end position="488"/>
    </location>
</feature>
<dbReference type="GO" id="GO:0046872">
    <property type="term" value="F:metal ion binding"/>
    <property type="evidence" value="ECO:0007669"/>
    <property type="project" value="InterPro"/>
</dbReference>
<comment type="similarity">
    <text evidence="3">In the C-terminal section; belongs to the AIR carboxylase family. Class I subfamily.</text>
</comment>
<evidence type="ECO:0000256" key="9">
    <source>
        <dbReference type="ARBA" id="ARBA00022840"/>
    </source>
</evidence>
<dbReference type="HAMAP" id="MF_01929">
    <property type="entry name" value="PurE_classI"/>
    <property type="match status" value="1"/>
</dbReference>
<dbReference type="Pfam" id="PF02222">
    <property type="entry name" value="ATP-grasp"/>
    <property type="match status" value="1"/>
</dbReference>
<accession>A0AA40CC23</accession>
<dbReference type="InterPro" id="IPR005875">
    <property type="entry name" value="PurK"/>
</dbReference>
<organism evidence="15 16">
    <name type="scientific">Immersiella caudata</name>
    <dbReference type="NCBI Taxonomy" id="314043"/>
    <lineage>
        <taxon>Eukaryota</taxon>
        <taxon>Fungi</taxon>
        <taxon>Dikarya</taxon>
        <taxon>Ascomycota</taxon>
        <taxon>Pezizomycotina</taxon>
        <taxon>Sordariomycetes</taxon>
        <taxon>Sordariomycetidae</taxon>
        <taxon>Sordariales</taxon>
        <taxon>Lasiosphaeriaceae</taxon>
        <taxon>Immersiella</taxon>
    </lineage>
</organism>
<dbReference type="GO" id="GO:0005524">
    <property type="term" value="F:ATP binding"/>
    <property type="evidence" value="ECO:0007669"/>
    <property type="project" value="UniProtKB-UniRule"/>
</dbReference>
<evidence type="ECO:0000256" key="7">
    <source>
        <dbReference type="ARBA" id="ARBA00022755"/>
    </source>
</evidence>
<dbReference type="InterPro" id="IPR033747">
    <property type="entry name" value="PurE_ClassI"/>
</dbReference>
<evidence type="ECO:0000313" key="15">
    <source>
        <dbReference type="EMBL" id="KAK0631898.1"/>
    </source>
</evidence>
<protein>
    <recommendedName>
        <fullName evidence="5">Phosphoribosylaminoimidazole carboxylase</fullName>
        <ecNumber evidence="4">4.1.1.21</ecNumber>
    </recommendedName>
    <alternativeName>
        <fullName evidence="11">AIR carboxylase</fullName>
    </alternativeName>
</protein>
<dbReference type="NCBIfam" id="TIGR01161">
    <property type="entry name" value="purK"/>
    <property type="match status" value="1"/>
</dbReference>
<dbReference type="GO" id="GO:0006189">
    <property type="term" value="P:'de novo' IMP biosynthetic process"/>
    <property type="evidence" value="ECO:0007669"/>
    <property type="project" value="InterPro"/>
</dbReference>
<gene>
    <name evidence="15" type="ORF">B0T14DRAFT_559641</name>
</gene>
<dbReference type="GO" id="GO:0004638">
    <property type="term" value="F:phosphoribosylaminoimidazole carboxylase activity"/>
    <property type="evidence" value="ECO:0007669"/>
    <property type="project" value="UniProtKB-EC"/>
</dbReference>